<evidence type="ECO:0000256" key="9">
    <source>
        <dbReference type="SAM" id="SignalP"/>
    </source>
</evidence>
<keyword evidence="5" id="KW-1015">Disulfide bond</keyword>
<dbReference type="SMART" id="SM00644">
    <property type="entry name" value="Ami_2"/>
    <property type="match status" value="1"/>
</dbReference>
<feature type="disulfide bond" evidence="8">
    <location>
        <begin position="60"/>
        <end position="66"/>
    </location>
</feature>
<feature type="domain" description="Peptidoglycan recognition protein family" evidence="11">
    <location>
        <begin position="23"/>
        <end position="166"/>
    </location>
</feature>
<name>A0A9P0FE55_BRAAE</name>
<dbReference type="InterPro" id="IPR015510">
    <property type="entry name" value="PGRP"/>
</dbReference>
<dbReference type="EMBL" id="OV121142">
    <property type="protein sequence ID" value="CAH0549450.1"/>
    <property type="molecule type" value="Genomic_DNA"/>
</dbReference>
<dbReference type="PIRSF" id="PIRSF037945">
    <property type="entry name" value="PGRPs"/>
    <property type="match status" value="1"/>
</dbReference>
<dbReference type="FunFam" id="3.40.80.10:FF:000001">
    <property type="entry name" value="Peptidoglycan recognition protein 1"/>
    <property type="match status" value="1"/>
</dbReference>
<keyword evidence="13" id="KW-1185">Reference proteome</keyword>
<organism evidence="12 13">
    <name type="scientific">Brassicogethes aeneus</name>
    <name type="common">Rape pollen beetle</name>
    <name type="synonym">Meligethes aeneus</name>
    <dbReference type="NCBI Taxonomy" id="1431903"/>
    <lineage>
        <taxon>Eukaryota</taxon>
        <taxon>Metazoa</taxon>
        <taxon>Ecdysozoa</taxon>
        <taxon>Arthropoda</taxon>
        <taxon>Hexapoda</taxon>
        <taxon>Insecta</taxon>
        <taxon>Pterygota</taxon>
        <taxon>Neoptera</taxon>
        <taxon>Endopterygota</taxon>
        <taxon>Coleoptera</taxon>
        <taxon>Polyphaga</taxon>
        <taxon>Cucujiformia</taxon>
        <taxon>Nitidulidae</taxon>
        <taxon>Meligethinae</taxon>
        <taxon>Brassicogethes</taxon>
    </lineage>
</organism>
<feature type="domain" description="N-acetylmuramoyl-L-alanine amidase" evidence="10">
    <location>
        <begin position="34"/>
        <end position="175"/>
    </location>
</feature>
<dbReference type="InterPro" id="IPR036505">
    <property type="entry name" value="Amidase/PGRP_sf"/>
</dbReference>
<dbReference type="PANTHER" id="PTHR11022">
    <property type="entry name" value="PEPTIDOGLYCAN RECOGNITION PROTEIN"/>
    <property type="match status" value="1"/>
</dbReference>
<dbReference type="CDD" id="cd06583">
    <property type="entry name" value="PGRP"/>
    <property type="match status" value="1"/>
</dbReference>
<dbReference type="GO" id="GO:0045087">
    <property type="term" value="P:innate immune response"/>
    <property type="evidence" value="ECO:0007669"/>
    <property type="project" value="UniProtKB-KW"/>
</dbReference>
<dbReference type="SMART" id="SM00701">
    <property type="entry name" value="PGRP"/>
    <property type="match status" value="1"/>
</dbReference>
<protein>
    <recommendedName>
        <fullName evidence="7">Peptidoglycan-recognition protein</fullName>
    </recommendedName>
</protein>
<evidence type="ECO:0000256" key="3">
    <source>
        <dbReference type="ARBA" id="ARBA00022729"/>
    </source>
</evidence>
<dbReference type="SUPFAM" id="SSF55846">
    <property type="entry name" value="N-acetylmuramoyl-L-alanine amidase-like"/>
    <property type="match status" value="1"/>
</dbReference>
<dbReference type="Pfam" id="PF01510">
    <property type="entry name" value="Amidase_2"/>
    <property type="match status" value="1"/>
</dbReference>
<evidence type="ECO:0000256" key="5">
    <source>
        <dbReference type="ARBA" id="ARBA00023157"/>
    </source>
</evidence>
<comment type="function">
    <text evidence="6">Peptidoglycan-recognition protein probably involved in innate immunity by binding to peptidoglycans (PGN) of bacteria and activating the prophenoloxidase (proPO) cascade immune response. Binds to 1,3-beta-D-glucan and PGN.</text>
</comment>
<comment type="similarity">
    <text evidence="1 7">Belongs to the N-acetylmuramoyl-L-alanine amidase 2 family.</text>
</comment>
<dbReference type="Gene3D" id="3.40.80.10">
    <property type="entry name" value="Peptidoglycan recognition protein-like"/>
    <property type="match status" value="1"/>
</dbReference>
<dbReference type="InterPro" id="IPR017331">
    <property type="entry name" value="Peptidoglycan_recognition"/>
</dbReference>
<evidence type="ECO:0000256" key="2">
    <source>
        <dbReference type="ARBA" id="ARBA00022588"/>
    </source>
</evidence>
<dbReference type="InterPro" id="IPR006619">
    <property type="entry name" value="PGRP_domain_met/bac"/>
</dbReference>
<keyword evidence="2 7" id="KW-0399">Innate immunity</keyword>
<dbReference type="OrthoDB" id="10001926at2759"/>
<evidence type="ECO:0000256" key="8">
    <source>
        <dbReference type="PIRSR" id="PIRSR037945-1"/>
    </source>
</evidence>
<evidence type="ECO:0000313" key="12">
    <source>
        <dbReference type="EMBL" id="CAH0549450.1"/>
    </source>
</evidence>
<evidence type="ECO:0000256" key="4">
    <source>
        <dbReference type="ARBA" id="ARBA00022859"/>
    </source>
</evidence>
<evidence type="ECO:0000256" key="1">
    <source>
        <dbReference type="ARBA" id="ARBA00007553"/>
    </source>
</evidence>
<gene>
    <name evidence="12" type="ORF">MELIAE_LOCUS2585</name>
</gene>
<evidence type="ECO:0000259" key="11">
    <source>
        <dbReference type="SMART" id="SM00701"/>
    </source>
</evidence>
<evidence type="ECO:0000259" key="10">
    <source>
        <dbReference type="SMART" id="SM00644"/>
    </source>
</evidence>
<reference evidence="12" key="1">
    <citation type="submission" date="2021-12" db="EMBL/GenBank/DDBJ databases">
        <authorList>
            <person name="King R."/>
        </authorList>
    </citation>
    <scope>NUCLEOTIDE SEQUENCE</scope>
</reference>
<evidence type="ECO:0000256" key="7">
    <source>
        <dbReference type="PIRNR" id="PIRNR037945"/>
    </source>
</evidence>
<dbReference type="GO" id="GO:0008745">
    <property type="term" value="F:N-acetylmuramoyl-L-alanine amidase activity"/>
    <property type="evidence" value="ECO:0007669"/>
    <property type="project" value="InterPro"/>
</dbReference>
<feature type="chain" id="PRO_5040342728" description="Peptidoglycan-recognition protein" evidence="9">
    <location>
        <begin position="20"/>
        <end position="202"/>
    </location>
</feature>
<accession>A0A9P0FE55</accession>
<dbReference type="InterPro" id="IPR002502">
    <property type="entry name" value="Amidase_domain"/>
</dbReference>
<dbReference type="GO" id="GO:0042834">
    <property type="term" value="F:peptidoglycan binding"/>
    <property type="evidence" value="ECO:0007669"/>
    <property type="project" value="InterPro"/>
</dbReference>
<evidence type="ECO:0000256" key="6">
    <source>
        <dbReference type="ARBA" id="ARBA00057187"/>
    </source>
</evidence>
<dbReference type="AlphaFoldDB" id="A0A9P0FE55"/>
<dbReference type="PANTHER" id="PTHR11022:SF77">
    <property type="entry name" value="PEPTIDOGLYCAN-RECOGNITION PROTEIN LB"/>
    <property type="match status" value="1"/>
</dbReference>
<evidence type="ECO:0000313" key="13">
    <source>
        <dbReference type="Proteomes" id="UP001154078"/>
    </source>
</evidence>
<dbReference type="GO" id="GO:0008270">
    <property type="term" value="F:zinc ion binding"/>
    <property type="evidence" value="ECO:0007669"/>
    <property type="project" value="InterPro"/>
</dbReference>
<dbReference type="Proteomes" id="UP001154078">
    <property type="component" value="Chromosome 11"/>
</dbReference>
<proteinExistence type="inferred from homology"/>
<feature type="signal peptide" evidence="9">
    <location>
        <begin position="1"/>
        <end position="19"/>
    </location>
</feature>
<keyword evidence="4 7" id="KW-0391">Immunity</keyword>
<dbReference type="GO" id="GO:0009253">
    <property type="term" value="P:peptidoglycan catabolic process"/>
    <property type="evidence" value="ECO:0007669"/>
    <property type="project" value="InterPro"/>
</dbReference>
<sequence length="202" mass="22846">MYSLLLFVILADFLREVCAISDVDIVPRDAWGARPPYMIEAMANPVPYVVIHHSYIPPACNTTEDCMQAMRSMQDYHQLNHSWNDIGYSFAVGGDGRAYMGRGWDRVGAHAPKFNDKSIGICIIGDWSADLPPERQLKVTQDLIEMGVRDGAIQKDYILLGHKQTKKKGATECPGDRLFEEIQTWPNWQNEALPDGKKETFD</sequence>
<keyword evidence="3 9" id="KW-0732">Signal</keyword>